<organism evidence="1 2">
    <name type="scientific">Operophtera brumata</name>
    <name type="common">Winter moth</name>
    <name type="synonym">Phalaena brumata</name>
    <dbReference type="NCBI Taxonomy" id="104452"/>
    <lineage>
        <taxon>Eukaryota</taxon>
        <taxon>Metazoa</taxon>
        <taxon>Ecdysozoa</taxon>
        <taxon>Arthropoda</taxon>
        <taxon>Hexapoda</taxon>
        <taxon>Insecta</taxon>
        <taxon>Pterygota</taxon>
        <taxon>Neoptera</taxon>
        <taxon>Endopterygota</taxon>
        <taxon>Lepidoptera</taxon>
        <taxon>Glossata</taxon>
        <taxon>Ditrysia</taxon>
        <taxon>Geometroidea</taxon>
        <taxon>Geometridae</taxon>
        <taxon>Larentiinae</taxon>
        <taxon>Operophtera</taxon>
    </lineage>
</organism>
<proteinExistence type="predicted"/>
<keyword evidence="2" id="KW-1185">Reference proteome</keyword>
<dbReference type="Proteomes" id="UP000037510">
    <property type="component" value="Unassembled WGS sequence"/>
</dbReference>
<reference evidence="1 2" key="1">
    <citation type="journal article" date="2015" name="Genome Biol. Evol.">
        <title>The genome of winter moth (Operophtera brumata) provides a genomic perspective on sexual dimorphism and phenology.</title>
        <authorList>
            <person name="Derks M.F."/>
            <person name="Smit S."/>
            <person name="Salis L."/>
            <person name="Schijlen E."/>
            <person name="Bossers A."/>
            <person name="Mateman C."/>
            <person name="Pijl A.S."/>
            <person name="de Ridder D."/>
            <person name="Groenen M.A."/>
            <person name="Visser M.E."/>
            <person name="Megens H.J."/>
        </authorList>
    </citation>
    <scope>NUCLEOTIDE SEQUENCE [LARGE SCALE GENOMIC DNA]</scope>
    <source>
        <strain evidence="1">WM2013NL</strain>
        <tissue evidence="1">Head and thorax</tissue>
    </source>
</reference>
<dbReference type="AlphaFoldDB" id="A0A0L7LLT2"/>
<dbReference type="EMBL" id="JTDY01000598">
    <property type="protein sequence ID" value="KOB76518.1"/>
    <property type="molecule type" value="Genomic_DNA"/>
</dbReference>
<protein>
    <submittedName>
        <fullName evidence="1">Serine palmitoyltransferase</fullName>
    </submittedName>
</protein>
<accession>A0A0L7LLT2</accession>
<evidence type="ECO:0000313" key="2">
    <source>
        <dbReference type="Proteomes" id="UP000037510"/>
    </source>
</evidence>
<keyword evidence="1" id="KW-0808">Transferase</keyword>
<evidence type="ECO:0000313" key="1">
    <source>
        <dbReference type="EMBL" id="KOB76518.1"/>
    </source>
</evidence>
<comment type="caution">
    <text evidence="1">The sequence shown here is derived from an EMBL/GenBank/DDBJ whole genome shotgun (WGS) entry which is preliminary data.</text>
</comment>
<gene>
    <name evidence="1" type="ORF">OBRU01_05617</name>
</gene>
<dbReference type="GO" id="GO:0016740">
    <property type="term" value="F:transferase activity"/>
    <property type="evidence" value="ECO:0007669"/>
    <property type="project" value="UniProtKB-KW"/>
</dbReference>
<name>A0A0L7LLT2_OPEBR</name>
<dbReference type="PROSITE" id="PS51257">
    <property type="entry name" value="PROKAR_LIPOPROTEIN"/>
    <property type="match status" value="1"/>
</dbReference>
<sequence>MVRPQVLSVGGALACAAGPLSARARGRGGRARAALLAARAPAARRRLAAPSAGPACRRRTRKQLDRCLHALEAVADELGLRYSRRAPPASDVSPAALKLAGRSRIII</sequence>